<evidence type="ECO:0000313" key="1">
    <source>
        <dbReference type="EMBL" id="MCK9879076.1"/>
    </source>
</evidence>
<reference evidence="1 2" key="1">
    <citation type="submission" date="2022-04" db="EMBL/GenBank/DDBJ databases">
        <title>Genome diversity in the genus Frankia.</title>
        <authorList>
            <person name="Carlos-Shanley C."/>
            <person name="Hahn D."/>
        </authorList>
    </citation>
    <scope>NUCLEOTIDE SEQUENCE [LARGE SCALE GENOMIC DNA]</scope>
    <source>
        <strain evidence="1 2">Ag45/Mut15</strain>
    </source>
</reference>
<keyword evidence="2" id="KW-1185">Reference proteome</keyword>
<gene>
    <name evidence="1" type="ORF">MXD59_25515</name>
</gene>
<accession>A0ABT0K5J3</accession>
<evidence type="ECO:0008006" key="3">
    <source>
        <dbReference type="Google" id="ProtNLM"/>
    </source>
</evidence>
<protein>
    <recommendedName>
        <fullName evidence="3">Aminoglycoside phosphotransferase domain-containing protein</fullName>
    </recommendedName>
</protein>
<dbReference type="InterPro" id="IPR011009">
    <property type="entry name" value="Kinase-like_dom_sf"/>
</dbReference>
<organism evidence="1 2">
    <name type="scientific">Frankia umida</name>
    <dbReference type="NCBI Taxonomy" id="573489"/>
    <lineage>
        <taxon>Bacteria</taxon>
        <taxon>Bacillati</taxon>
        <taxon>Actinomycetota</taxon>
        <taxon>Actinomycetes</taxon>
        <taxon>Frankiales</taxon>
        <taxon>Frankiaceae</taxon>
        <taxon>Frankia</taxon>
    </lineage>
</organism>
<dbReference type="Proteomes" id="UP001201873">
    <property type="component" value="Unassembled WGS sequence"/>
</dbReference>
<dbReference type="EMBL" id="JALKFT010000067">
    <property type="protein sequence ID" value="MCK9879076.1"/>
    <property type="molecule type" value="Genomic_DNA"/>
</dbReference>
<proteinExistence type="predicted"/>
<dbReference type="Gene3D" id="3.90.1200.10">
    <property type="match status" value="1"/>
</dbReference>
<dbReference type="RefSeq" id="WP_248827123.1">
    <property type="nucleotide sequence ID" value="NZ_JALKFT010000067.1"/>
</dbReference>
<dbReference type="SUPFAM" id="SSF56112">
    <property type="entry name" value="Protein kinase-like (PK-like)"/>
    <property type="match status" value="1"/>
</dbReference>
<name>A0ABT0K5J3_9ACTN</name>
<evidence type="ECO:0000313" key="2">
    <source>
        <dbReference type="Proteomes" id="UP001201873"/>
    </source>
</evidence>
<comment type="caution">
    <text evidence="1">The sequence shown here is derived from an EMBL/GenBank/DDBJ whole genome shotgun (WGS) entry which is preliminary data.</text>
</comment>
<sequence>MVDRWDSLPAVVRQAAGRHLGTVDSVVAVPGGQNNDLAAVVHTRGGAVFVKAVRGICRRMRWLRNEITAGTLAPSVAPAVIFAEDVEADGEPWLIVGFEYLSGRPADLSPGSADLAVVGQTLDRISSLPAPGVRGLHERWSVRDWWSRLRAVAPHVVTGVDVDQMDGWASLASQAVRGDRLVHTDLHADQFVIDDSGDVHVIDWGFPGAAASWVDRAFLVIRLIQVGHTPHDAEAWAATRPGWPTDGATLTAFAALVAGLWTYREATEGTGGPWVHAARDYAAWRVGISH</sequence>